<dbReference type="Proteomes" id="UP000003146">
    <property type="component" value="Unassembled WGS sequence"/>
</dbReference>
<protein>
    <submittedName>
        <fullName evidence="1">Uncharacterized protein</fullName>
    </submittedName>
</protein>
<reference evidence="1 2" key="2">
    <citation type="submission" date="2008-04" db="EMBL/GenBank/DDBJ databases">
        <authorList>
            <person name="Fulton L."/>
            <person name="Clifton S."/>
            <person name="Fulton B."/>
            <person name="Xu J."/>
            <person name="Minx P."/>
            <person name="Pepin K.H."/>
            <person name="Johnson M."/>
            <person name="Thiruvilangam P."/>
            <person name="Bhonagiri V."/>
            <person name="Nash W.E."/>
            <person name="Mardis E.R."/>
            <person name="Wilson R.K."/>
        </authorList>
    </citation>
    <scope>NUCLEOTIDE SEQUENCE [LARGE SCALE GENOMIC DNA]</scope>
    <source>
        <strain evidence="1 2">DSM 17136</strain>
    </source>
</reference>
<sequence>MAYREKVYAKIRLSACRFPYIWLYFVKNGKLIVLCNARY</sequence>
<dbReference type="AlphaFoldDB" id="B3JQT2"/>
<dbReference type="STRING" id="470145.BACCOP_04335"/>
<evidence type="ECO:0000313" key="2">
    <source>
        <dbReference type="Proteomes" id="UP000003146"/>
    </source>
</evidence>
<proteinExistence type="predicted"/>
<organism evidence="1 2">
    <name type="scientific">Phocaeicola coprocola DSM 17136</name>
    <dbReference type="NCBI Taxonomy" id="470145"/>
    <lineage>
        <taxon>Bacteria</taxon>
        <taxon>Pseudomonadati</taxon>
        <taxon>Bacteroidota</taxon>
        <taxon>Bacteroidia</taxon>
        <taxon>Bacteroidales</taxon>
        <taxon>Bacteroidaceae</taxon>
        <taxon>Phocaeicola</taxon>
    </lineage>
</organism>
<name>B3JQT2_9BACT</name>
<reference evidence="1 2" key="1">
    <citation type="submission" date="2008-04" db="EMBL/GenBank/DDBJ databases">
        <title>Draft genome sequence of Bacteroides coprocola (DSM 17136).</title>
        <authorList>
            <person name="Sudarsanam P."/>
            <person name="Ley R."/>
            <person name="Guruge J."/>
            <person name="Turnbaugh P.J."/>
            <person name="Mahowald M."/>
            <person name="Liep D."/>
            <person name="Gordon J."/>
        </authorList>
    </citation>
    <scope>NUCLEOTIDE SEQUENCE [LARGE SCALE GENOMIC DNA]</scope>
    <source>
        <strain evidence="1 2">DSM 17136</strain>
    </source>
</reference>
<comment type="caution">
    <text evidence="1">The sequence shown here is derived from an EMBL/GenBank/DDBJ whole genome shotgun (WGS) entry which is preliminary data.</text>
</comment>
<dbReference type="HOGENOM" id="CLU_3304559_0_0_10"/>
<accession>B3JQT2</accession>
<gene>
    <name evidence="1" type="ORF">BACCOP_04335</name>
</gene>
<dbReference type="EMBL" id="ABIY02000133">
    <property type="protein sequence ID" value="EDU98698.1"/>
    <property type="molecule type" value="Genomic_DNA"/>
</dbReference>
<evidence type="ECO:0000313" key="1">
    <source>
        <dbReference type="EMBL" id="EDU98698.1"/>
    </source>
</evidence>